<evidence type="ECO:0000256" key="2">
    <source>
        <dbReference type="ARBA" id="ARBA00023136"/>
    </source>
</evidence>
<name>A0A4Z0NYX7_9BACT</name>
<evidence type="ECO:0000313" key="4">
    <source>
        <dbReference type="EMBL" id="TGE03742.1"/>
    </source>
</evidence>
<dbReference type="Gene3D" id="2.40.160.50">
    <property type="entry name" value="membrane protein fhac: a member of the omp85/tpsb transporter family"/>
    <property type="match status" value="1"/>
</dbReference>
<dbReference type="RefSeq" id="WP_135436843.1">
    <property type="nucleotide sequence ID" value="NZ_SRLA01000007.1"/>
</dbReference>
<dbReference type="OrthoDB" id="9771071at2"/>
<evidence type="ECO:0000313" key="5">
    <source>
        <dbReference type="Proteomes" id="UP000298337"/>
    </source>
</evidence>
<protein>
    <recommendedName>
        <fullName evidence="3">Bacterial surface antigen (D15) domain-containing protein</fullName>
    </recommendedName>
</protein>
<reference evidence="4 5" key="1">
    <citation type="submission" date="2019-04" db="EMBL/GenBank/DDBJ databases">
        <authorList>
            <person name="Feng G."/>
            <person name="Zhang J."/>
            <person name="Zhu H."/>
        </authorList>
    </citation>
    <scope>NUCLEOTIDE SEQUENCE [LARGE SCALE GENOMIC DNA]</scope>
    <source>
        <strain evidence="4 5">92R-1</strain>
    </source>
</reference>
<dbReference type="Proteomes" id="UP000298337">
    <property type="component" value="Unassembled WGS sequence"/>
</dbReference>
<feature type="domain" description="Bacterial surface antigen (D15)" evidence="3">
    <location>
        <begin position="65"/>
        <end position="364"/>
    </location>
</feature>
<dbReference type="Pfam" id="PF01103">
    <property type="entry name" value="Omp85"/>
    <property type="match status" value="1"/>
</dbReference>
<dbReference type="EMBL" id="SRLA01000007">
    <property type="protein sequence ID" value="TGE03742.1"/>
    <property type="molecule type" value="Genomic_DNA"/>
</dbReference>
<sequence>MLLTTTLLGLSSWHTPPDSVPKRVSVFPLPVVYYTPETRLAFGAAATATLRFRRDAGDSTARPSQLTFGVAYTQNRQLLVYLPFQLFYDHNRYYAYGEAGYYRYSYYFFGVGERAAAKELYGVHFPRIRVNAFRRIVPGWRRGQLYAGLRYQYEDYDVTHVVPAGELASGLVPGGRGSRLTGGGLGLFFDARDRVFFPTRGVVADVTYLPRNRAAGAGAGGETTRFSRLSADVSSYHRLAPRTVLALNYFVSYTAGTAPFNALSLLGGTRRLRGYYEGRYRDQNAAGLQSELRLPVYKRLGAVVFGGVGVLGDAQQLLRLDAPKAAYGAGLRFTVNRRDHLNLRIDYGLGRNSSGFYLTIGEAF</sequence>
<gene>
    <name evidence="4" type="ORF">EU556_24325</name>
</gene>
<comment type="subcellular location">
    <subcellularLocation>
        <location evidence="1">Membrane</location>
    </subcellularLocation>
</comment>
<proteinExistence type="predicted"/>
<evidence type="ECO:0000259" key="3">
    <source>
        <dbReference type="Pfam" id="PF01103"/>
    </source>
</evidence>
<dbReference type="InterPro" id="IPR000184">
    <property type="entry name" value="Bac_surfAg_D15"/>
</dbReference>
<keyword evidence="5" id="KW-1185">Reference proteome</keyword>
<accession>A0A4Z0NYX7</accession>
<dbReference type="GO" id="GO:0019867">
    <property type="term" value="C:outer membrane"/>
    <property type="evidence" value="ECO:0007669"/>
    <property type="project" value="InterPro"/>
</dbReference>
<organism evidence="4 5">
    <name type="scientific">Hymenobacter fodinae</name>
    <dbReference type="NCBI Taxonomy" id="2510796"/>
    <lineage>
        <taxon>Bacteria</taxon>
        <taxon>Pseudomonadati</taxon>
        <taxon>Bacteroidota</taxon>
        <taxon>Cytophagia</taxon>
        <taxon>Cytophagales</taxon>
        <taxon>Hymenobacteraceae</taxon>
        <taxon>Hymenobacter</taxon>
    </lineage>
</organism>
<keyword evidence="2" id="KW-0472">Membrane</keyword>
<evidence type="ECO:0000256" key="1">
    <source>
        <dbReference type="ARBA" id="ARBA00004370"/>
    </source>
</evidence>
<comment type="caution">
    <text evidence="4">The sequence shown here is derived from an EMBL/GenBank/DDBJ whole genome shotgun (WGS) entry which is preliminary data.</text>
</comment>
<dbReference type="AlphaFoldDB" id="A0A4Z0NYX7"/>